<keyword evidence="4" id="KW-1185">Reference proteome</keyword>
<evidence type="ECO:0000256" key="2">
    <source>
        <dbReference type="SAM" id="Phobius"/>
    </source>
</evidence>
<geneLocation type="plasmid" evidence="3 4">
    <name>unnamed1</name>
</geneLocation>
<sequence length="244" mass="25928">MTTSHFDLETPPVDLPENEPEVTQTPIASKPTSKLITLPFGLKVAPLQAGMMGLVIVGIVAFGVLRNAPSKADAPPQFAAQEPITTPPIVPAPYSPPSTSVQNTTIDAPPTREPVASPLAEPGPQIVEELRVYGENNREGIKALDQRLRLLEQQVAYLAQRPSPASVSTMTTASAVAPKASLRTASKNSGLRGASINSLYPGLAWVTYQGSTWALQPGDRIGHATVQRIDTQNREVITTAGVIR</sequence>
<organism evidence="3 4">
    <name type="scientific">Yersinia massiliensis</name>
    <dbReference type="NCBI Taxonomy" id="419257"/>
    <lineage>
        <taxon>Bacteria</taxon>
        <taxon>Pseudomonadati</taxon>
        <taxon>Pseudomonadota</taxon>
        <taxon>Gammaproteobacteria</taxon>
        <taxon>Enterobacterales</taxon>
        <taxon>Yersiniaceae</taxon>
        <taxon>Yersinia</taxon>
    </lineage>
</organism>
<feature type="region of interest" description="Disordered" evidence="1">
    <location>
        <begin position="1"/>
        <end position="26"/>
    </location>
</feature>
<evidence type="ECO:0008006" key="5">
    <source>
        <dbReference type="Google" id="ProtNLM"/>
    </source>
</evidence>
<keyword evidence="2" id="KW-0812">Transmembrane</keyword>
<gene>
    <name evidence="3" type="ORF">DA391_23525</name>
</gene>
<evidence type="ECO:0000313" key="3">
    <source>
        <dbReference type="EMBL" id="AVX40649.1"/>
    </source>
</evidence>
<name>A0ABM6UZQ3_9GAMM</name>
<accession>A0ABM6UZQ3</accession>
<feature type="region of interest" description="Disordered" evidence="1">
    <location>
        <begin position="97"/>
        <end position="120"/>
    </location>
</feature>
<keyword evidence="2" id="KW-1133">Transmembrane helix</keyword>
<proteinExistence type="predicted"/>
<keyword evidence="3" id="KW-0614">Plasmid</keyword>
<dbReference type="EMBL" id="CP028488">
    <property type="protein sequence ID" value="AVX40649.1"/>
    <property type="molecule type" value="Genomic_DNA"/>
</dbReference>
<protein>
    <recommendedName>
        <fullName evidence="5">TraP protein</fullName>
    </recommendedName>
</protein>
<evidence type="ECO:0000313" key="4">
    <source>
        <dbReference type="Proteomes" id="UP000240908"/>
    </source>
</evidence>
<reference evidence="4" key="1">
    <citation type="journal article" date="2018" name="Genome Announc.">
        <title>First complete genome sequence of Yersinia massiliensis.</title>
        <authorList>
            <person name="Thomas M.C."/>
            <person name="Arling V."/>
            <person name="Goji N."/>
            <person name="Janzen T.W."/>
            <person name="Duceppe M.-O."/>
            <person name="Mathews A."/>
            <person name="Carrillo C."/>
            <person name="Amoako K."/>
        </authorList>
    </citation>
    <scope>NUCLEOTIDE SEQUENCE [LARGE SCALE GENOMIC DNA]</scope>
    <source>
        <strain evidence="4">GTA</strain>
        <plasmid evidence="4">unnamed1</plasmid>
    </source>
</reference>
<keyword evidence="2" id="KW-0472">Membrane</keyword>
<dbReference type="RefSeq" id="WP_088130789.1">
    <property type="nucleotide sequence ID" value="NZ_CP028488.1"/>
</dbReference>
<feature type="transmembrane region" description="Helical" evidence="2">
    <location>
        <begin position="45"/>
        <end position="65"/>
    </location>
</feature>
<evidence type="ECO:0000256" key="1">
    <source>
        <dbReference type="SAM" id="MobiDB-lite"/>
    </source>
</evidence>
<dbReference type="Proteomes" id="UP000240908">
    <property type="component" value="Plasmid unnamed1"/>
</dbReference>